<evidence type="ECO:0000256" key="2">
    <source>
        <dbReference type="SAM" id="Phobius"/>
    </source>
</evidence>
<name>A0A240EAV5_9GAMM</name>
<protein>
    <recommendedName>
        <fullName evidence="5">Ubiquinone biosynthesis protein UbiJ</fullName>
    </recommendedName>
</protein>
<feature type="coiled-coil region" evidence="1">
    <location>
        <begin position="162"/>
        <end position="189"/>
    </location>
</feature>
<sequence>MNDSQQNKNNPHLLQSLVLIFLETILTFVLKHDRIAREHAKPFIKSKTTIQFNTFLPSEVFYVTFDQKGILFDFHQPQHIQAPQFIIHASGLDLFRILLTGSESSIHKIRMSGEEHLHDEFRILLSSLSLPAVTRDWKNWLASDDFSTKLPKQSIEPLFKRIEQQRSQINQLTIENKSYQFDLKTLEHKYKLMSRIYAVIIFILVVSIITLLWYNFYN</sequence>
<proteinExistence type="predicted"/>
<dbReference type="Proteomes" id="UP000219042">
    <property type="component" value="Unassembled WGS sequence"/>
</dbReference>
<keyword evidence="2" id="KW-0472">Membrane</keyword>
<feature type="transmembrane region" description="Helical" evidence="2">
    <location>
        <begin position="196"/>
        <end position="216"/>
    </location>
</feature>
<dbReference type="OrthoDB" id="6705724at2"/>
<evidence type="ECO:0000313" key="3">
    <source>
        <dbReference type="EMBL" id="SNX45838.1"/>
    </source>
</evidence>
<dbReference type="AlphaFoldDB" id="A0A240EAV5"/>
<gene>
    <name evidence="3" type="ORF">SAMN05421731_10673</name>
</gene>
<reference evidence="4" key="1">
    <citation type="submission" date="2016-09" db="EMBL/GenBank/DDBJ databases">
        <authorList>
            <person name="Varghese N."/>
            <person name="Submissions S."/>
        </authorList>
    </citation>
    <scope>NUCLEOTIDE SEQUENCE [LARGE SCALE GENOMIC DNA]</scope>
    <source>
        <strain evidence="4">ANC 4466</strain>
    </source>
</reference>
<evidence type="ECO:0008006" key="5">
    <source>
        <dbReference type="Google" id="ProtNLM"/>
    </source>
</evidence>
<keyword evidence="2" id="KW-0812">Transmembrane</keyword>
<accession>A0A240EAV5</accession>
<dbReference type="RefSeq" id="WP_097079595.1">
    <property type="nucleotide sequence ID" value="NZ_BAABHT010000003.1"/>
</dbReference>
<keyword evidence="4" id="KW-1185">Reference proteome</keyword>
<evidence type="ECO:0000256" key="1">
    <source>
        <dbReference type="SAM" id="Coils"/>
    </source>
</evidence>
<keyword evidence="2" id="KW-1133">Transmembrane helix</keyword>
<organism evidence="3 4">
    <name type="scientific">Acinetobacter puyangensis</name>
    <dbReference type="NCBI Taxonomy" id="1096779"/>
    <lineage>
        <taxon>Bacteria</taxon>
        <taxon>Pseudomonadati</taxon>
        <taxon>Pseudomonadota</taxon>
        <taxon>Gammaproteobacteria</taxon>
        <taxon>Moraxellales</taxon>
        <taxon>Moraxellaceae</taxon>
        <taxon>Acinetobacter</taxon>
    </lineage>
</organism>
<feature type="transmembrane region" description="Helical" evidence="2">
    <location>
        <begin position="12"/>
        <end position="30"/>
    </location>
</feature>
<evidence type="ECO:0000313" key="4">
    <source>
        <dbReference type="Proteomes" id="UP000219042"/>
    </source>
</evidence>
<dbReference type="EMBL" id="OANT01000006">
    <property type="protein sequence ID" value="SNX45838.1"/>
    <property type="molecule type" value="Genomic_DNA"/>
</dbReference>
<keyword evidence="1" id="KW-0175">Coiled coil</keyword>